<evidence type="ECO:0000313" key="1">
    <source>
        <dbReference type="EMBL" id="OAP54149.1"/>
    </source>
</evidence>
<keyword evidence="2" id="KW-1185">Reference proteome</keyword>
<organism evidence="1 2">
    <name type="scientific">Fonsecaea erecta</name>
    <dbReference type="NCBI Taxonomy" id="1367422"/>
    <lineage>
        <taxon>Eukaryota</taxon>
        <taxon>Fungi</taxon>
        <taxon>Dikarya</taxon>
        <taxon>Ascomycota</taxon>
        <taxon>Pezizomycotina</taxon>
        <taxon>Eurotiomycetes</taxon>
        <taxon>Chaetothyriomycetidae</taxon>
        <taxon>Chaetothyriales</taxon>
        <taxon>Herpotrichiellaceae</taxon>
        <taxon>Fonsecaea</taxon>
    </lineage>
</organism>
<gene>
    <name evidence="1" type="ORF">AYL99_11684</name>
</gene>
<dbReference type="GeneID" id="30015852"/>
<accession>A0A178Z2X1</accession>
<dbReference type="Proteomes" id="UP000078343">
    <property type="component" value="Unassembled WGS sequence"/>
</dbReference>
<evidence type="ECO:0000313" key="2">
    <source>
        <dbReference type="Proteomes" id="UP000078343"/>
    </source>
</evidence>
<dbReference type="RefSeq" id="XP_018687516.1">
    <property type="nucleotide sequence ID" value="XM_018843189.1"/>
</dbReference>
<reference evidence="1 2" key="1">
    <citation type="submission" date="2016-04" db="EMBL/GenBank/DDBJ databases">
        <title>Draft genome of Fonsecaea erecta CBS 125763.</title>
        <authorList>
            <person name="Weiss V.A."/>
            <person name="Vicente V.A."/>
            <person name="Raittz R.T."/>
            <person name="Moreno L.F."/>
            <person name="De Souza E.M."/>
            <person name="Pedrosa F.O."/>
            <person name="Steffens M.B."/>
            <person name="Faoro H."/>
            <person name="Tadra-Sfeir M.Z."/>
            <person name="Najafzadeh M.J."/>
            <person name="Felipe M.S."/>
            <person name="Teixeira M."/>
            <person name="Sun J."/>
            <person name="Xi L."/>
            <person name="Gomes R."/>
            <person name="De Azevedo C.M."/>
            <person name="Salgado C.G."/>
            <person name="Da Silva M.B."/>
            <person name="Nascimento M.F."/>
            <person name="Queiroz-Telles F."/>
            <person name="Attili D.S."/>
            <person name="Gorbushina A."/>
        </authorList>
    </citation>
    <scope>NUCLEOTIDE SEQUENCE [LARGE SCALE GENOMIC DNA]</scope>
    <source>
        <strain evidence="1 2">CBS 125763</strain>
    </source>
</reference>
<name>A0A178Z2X1_9EURO</name>
<comment type="caution">
    <text evidence="1">The sequence shown here is derived from an EMBL/GenBank/DDBJ whole genome shotgun (WGS) entry which is preliminary data.</text>
</comment>
<proteinExistence type="predicted"/>
<protein>
    <submittedName>
        <fullName evidence="1">Uncharacterized protein</fullName>
    </submittedName>
</protein>
<dbReference type="AlphaFoldDB" id="A0A178Z2X1"/>
<dbReference type="STRING" id="1367422.A0A178Z2X1"/>
<dbReference type="OrthoDB" id="4524886at2759"/>
<dbReference type="EMBL" id="LVYI01000015">
    <property type="protein sequence ID" value="OAP54149.1"/>
    <property type="molecule type" value="Genomic_DNA"/>
</dbReference>
<sequence length="91" mass="10127">MNDPRRLYPITPVPTVTTPTIHGVDEKEGFWASVASDSGLDDISILYRRMRGIMWVIMITSCLPDMGLELKIAVPDILERPPISLKAGVFT</sequence>